<dbReference type="GO" id="GO:0005737">
    <property type="term" value="C:cytoplasm"/>
    <property type="evidence" value="ECO:0007669"/>
    <property type="project" value="UniProtKB-ARBA"/>
</dbReference>
<accession>A0A2T3G6N4</accession>
<dbReference type="Pfam" id="PF16921">
    <property type="entry name" value="Tex_YqgF"/>
    <property type="match status" value="1"/>
</dbReference>
<dbReference type="PROSITE" id="PS50126">
    <property type="entry name" value="S1"/>
    <property type="match status" value="1"/>
</dbReference>
<dbReference type="InterPro" id="IPR037027">
    <property type="entry name" value="YqgF/RNaseH-like_dom_sf"/>
</dbReference>
<dbReference type="FunFam" id="1.10.150.310:FF:000002">
    <property type="entry name" value="Putative transcription modulator/accessory protein"/>
    <property type="match status" value="1"/>
</dbReference>
<dbReference type="Gene3D" id="1.10.150.310">
    <property type="entry name" value="Tex RuvX-like domain-like"/>
    <property type="match status" value="1"/>
</dbReference>
<dbReference type="AlphaFoldDB" id="A0A2T3G6N4"/>
<dbReference type="InterPro" id="IPR023323">
    <property type="entry name" value="Tex-like_dom_sf"/>
</dbReference>
<dbReference type="FunFam" id="1.10.10.650:FF:000001">
    <property type="entry name" value="S1 RNA-binding domain 1"/>
    <property type="match status" value="1"/>
</dbReference>
<dbReference type="InterPro" id="IPR012340">
    <property type="entry name" value="NA-bd_OB-fold"/>
</dbReference>
<dbReference type="SMART" id="SM00732">
    <property type="entry name" value="YqgFc"/>
    <property type="match status" value="1"/>
</dbReference>
<dbReference type="InterPro" id="IPR006641">
    <property type="entry name" value="YqgF/RNaseH-like_dom"/>
</dbReference>
<dbReference type="Gene3D" id="3.30.420.140">
    <property type="entry name" value="YqgF/RNase H-like domain"/>
    <property type="match status" value="1"/>
</dbReference>
<proteinExistence type="predicted"/>
<dbReference type="PANTHER" id="PTHR10724:SF10">
    <property type="entry name" value="S1 RNA-BINDING DOMAIN-CONTAINING PROTEIN 1"/>
    <property type="match status" value="1"/>
</dbReference>
<feature type="domain" description="S1 motif" evidence="1">
    <location>
        <begin position="643"/>
        <end position="712"/>
    </location>
</feature>
<dbReference type="FunFam" id="2.40.50.140:FF:000051">
    <property type="entry name" value="RNA-binding transcriptional accessory protein"/>
    <property type="match status" value="1"/>
</dbReference>
<dbReference type="InterPro" id="IPR041692">
    <property type="entry name" value="HHH_9"/>
</dbReference>
<dbReference type="PANTHER" id="PTHR10724">
    <property type="entry name" value="30S RIBOSOMAL PROTEIN S1"/>
    <property type="match status" value="1"/>
</dbReference>
<gene>
    <name evidence="2" type="ORF">C7U54_00450</name>
</gene>
<dbReference type="InterPro" id="IPR018974">
    <property type="entry name" value="Tex-like_N"/>
</dbReference>
<dbReference type="Gene3D" id="1.10.10.650">
    <property type="entry name" value="RuvA domain 2-like"/>
    <property type="match status" value="1"/>
</dbReference>
<dbReference type="Pfam" id="PF22706">
    <property type="entry name" value="Tex_central_region"/>
    <property type="match status" value="1"/>
</dbReference>
<dbReference type="FunFam" id="3.30.420.140:FF:000001">
    <property type="entry name" value="RNA-binding transcriptional accessory protein"/>
    <property type="match status" value="1"/>
</dbReference>
<dbReference type="SUPFAM" id="SSF53098">
    <property type="entry name" value="Ribonuclease H-like"/>
    <property type="match status" value="1"/>
</dbReference>
<dbReference type="GO" id="GO:0006412">
    <property type="term" value="P:translation"/>
    <property type="evidence" value="ECO:0007669"/>
    <property type="project" value="TreeGrafter"/>
</dbReference>
<keyword evidence="3" id="KW-1185">Reference proteome</keyword>
<dbReference type="CDD" id="cd05685">
    <property type="entry name" value="S1_Tex"/>
    <property type="match status" value="1"/>
</dbReference>
<dbReference type="Proteomes" id="UP000240974">
    <property type="component" value="Unassembled WGS sequence"/>
</dbReference>
<evidence type="ECO:0000313" key="3">
    <source>
        <dbReference type="Proteomes" id="UP000240974"/>
    </source>
</evidence>
<dbReference type="Pfam" id="PF09371">
    <property type="entry name" value="Tex_N"/>
    <property type="match status" value="1"/>
</dbReference>
<dbReference type="GO" id="GO:0006139">
    <property type="term" value="P:nucleobase-containing compound metabolic process"/>
    <property type="evidence" value="ECO:0007669"/>
    <property type="project" value="InterPro"/>
</dbReference>
<sequence>MNQEIIKTISEELNVRVHQIEAVLSLLEEGNTVPFIARYRKEKTGALDEDQIRTIDKYYQYQVNLLKRKEDVIRLIDEKGMLNEKLKTDILKATQLSEVEDLYRPYKEKRKTKATAAKAKGLEPLAKWILALNKGDILVEAKKYLNDDVLNVEDAIQGALDIIAEDIADDIKYRKFLKDMLYKGGILKTSEKKKHDDENKVYEMYYNYQEKVKTLVSHRILAINRAEKEKVINVNIEGDKDYYLQYITRGVTKNRETNLLPYIQKAVEDSYQRLLFPSIEREIRKELTEKANEQALKVFSVNLENLLLQAPLKNKMVLGVDPAYRTGCKLAVVDQTGKVLHIDKVFITLPKDNYDKDIKTLLDIISKYKIEIIAIGNGTASRESEAFIAKLIQEHHLNVEFAIISEAGASVYSASQIAKEEFPDYHVEERSAVSIARRLQDPLAELVKIEPKAISVGQYQHDIPEKDLEEQLDFVVEKTVNNVGVDINTASKSLLKYVAGLNAGVAQQIVLYRNEHGKFHNRNEIKNVKKLGAKTYTQAIGFLRILDGDLPLDATAIHPENYQQALDLLNLCQLSLADLGTVELKDKLLKINKKEVIETLEIDQYTLDDIIDCLIKPNRSIRDQYQTPLLKKDILHIEDLKPGMVLEGTVRNVVDFGAFVDIGLKNDGLVHISKMSKQRIKHPLDVLSIGDIVEVNVIDVDLNKKRVSLSMI</sequence>
<dbReference type="EMBL" id="PYLQ01000001">
    <property type="protein sequence ID" value="PST43215.1"/>
    <property type="molecule type" value="Genomic_DNA"/>
</dbReference>
<dbReference type="InterPro" id="IPR032639">
    <property type="entry name" value="Tex_YqgF"/>
</dbReference>
<dbReference type="InterPro" id="IPR055179">
    <property type="entry name" value="Tex-like_central_region"/>
</dbReference>
<dbReference type="SUPFAM" id="SSF50249">
    <property type="entry name" value="Nucleic acid-binding proteins"/>
    <property type="match status" value="1"/>
</dbReference>
<dbReference type="Pfam" id="PF17674">
    <property type="entry name" value="HHH_9"/>
    <property type="match status" value="1"/>
</dbReference>
<dbReference type="Pfam" id="PF12836">
    <property type="entry name" value="HHH_3"/>
    <property type="match status" value="1"/>
</dbReference>
<dbReference type="GO" id="GO:0003735">
    <property type="term" value="F:structural constituent of ribosome"/>
    <property type="evidence" value="ECO:0007669"/>
    <property type="project" value="TreeGrafter"/>
</dbReference>
<dbReference type="InterPro" id="IPR050437">
    <property type="entry name" value="Ribos_protein_bS1-like"/>
</dbReference>
<name>A0A2T3G6N4_9FIRM</name>
<dbReference type="InterPro" id="IPR010994">
    <property type="entry name" value="RuvA_2-like"/>
</dbReference>
<dbReference type="SMART" id="SM00316">
    <property type="entry name" value="S1"/>
    <property type="match status" value="1"/>
</dbReference>
<organism evidence="2 3">
    <name type="scientific">Faecalibacillus intestinalis</name>
    <dbReference type="NCBI Taxonomy" id="1982626"/>
    <lineage>
        <taxon>Bacteria</taxon>
        <taxon>Bacillati</taxon>
        <taxon>Bacillota</taxon>
        <taxon>Erysipelotrichia</taxon>
        <taxon>Erysipelotrichales</taxon>
        <taxon>Coprobacillaceae</taxon>
        <taxon>Faecalibacillus</taxon>
    </lineage>
</organism>
<dbReference type="RefSeq" id="WP_107028903.1">
    <property type="nucleotide sequence ID" value="NZ_PYLQ01000001.1"/>
</dbReference>
<dbReference type="InterPro" id="IPR012337">
    <property type="entry name" value="RNaseH-like_sf"/>
</dbReference>
<reference evidence="2 3" key="1">
    <citation type="journal article" date="2019" name="Int. J. Syst. Evol. Microbiol.">
        <title>Faecalibacillus intestinalis gen. nov., sp. nov. and Faecalibacillus faecis sp. nov., isolated from human faeces.</title>
        <authorList>
            <person name="Seo B."/>
            <person name="Jeon K."/>
            <person name="Baek I."/>
            <person name="Lee Y.M."/>
            <person name="Baek K."/>
            <person name="Ko G."/>
        </authorList>
    </citation>
    <scope>NUCLEOTIDE SEQUENCE [LARGE SCALE GENOMIC DNA]</scope>
    <source>
        <strain evidence="2 3">SNUG30099</strain>
    </source>
</reference>
<dbReference type="Pfam" id="PF00575">
    <property type="entry name" value="S1"/>
    <property type="match status" value="1"/>
</dbReference>
<dbReference type="InterPro" id="IPR044146">
    <property type="entry name" value="S1_Tex"/>
</dbReference>
<comment type="caution">
    <text evidence="2">The sequence shown here is derived from an EMBL/GenBank/DDBJ whole genome shotgun (WGS) entry which is preliminary data.</text>
</comment>
<protein>
    <submittedName>
        <fullName evidence="2">RNA-binding transcriptional accessory protein</fullName>
    </submittedName>
</protein>
<dbReference type="InterPro" id="IPR003029">
    <property type="entry name" value="S1_domain"/>
</dbReference>
<dbReference type="Gene3D" id="2.40.50.140">
    <property type="entry name" value="Nucleic acid-binding proteins"/>
    <property type="match status" value="1"/>
</dbReference>
<dbReference type="GO" id="GO:0003729">
    <property type="term" value="F:mRNA binding"/>
    <property type="evidence" value="ECO:0007669"/>
    <property type="project" value="TreeGrafter"/>
</dbReference>
<dbReference type="Gene3D" id="1.10.3500.10">
    <property type="entry name" value="Tex N-terminal region-like"/>
    <property type="match status" value="1"/>
</dbReference>
<dbReference type="SUPFAM" id="SSF158832">
    <property type="entry name" value="Tex N-terminal region-like"/>
    <property type="match status" value="1"/>
</dbReference>
<evidence type="ECO:0000259" key="1">
    <source>
        <dbReference type="PROSITE" id="PS50126"/>
    </source>
</evidence>
<dbReference type="InterPro" id="IPR023319">
    <property type="entry name" value="Tex-like_HTH_dom_sf"/>
</dbReference>
<evidence type="ECO:0000313" key="2">
    <source>
        <dbReference type="EMBL" id="PST43215.1"/>
    </source>
</evidence>
<dbReference type="SUPFAM" id="SSF47781">
    <property type="entry name" value="RuvA domain 2-like"/>
    <property type="match status" value="2"/>
</dbReference>